<dbReference type="Gene3D" id="3.40.50.2000">
    <property type="entry name" value="Glycogen Phosphorylase B"/>
    <property type="match status" value="2"/>
</dbReference>
<dbReference type="Pfam" id="PF00583">
    <property type="entry name" value="Acetyltransf_1"/>
    <property type="match status" value="1"/>
</dbReference>
<dbReference type="Proteomes" id="UP000473525">
    <property type="component" value="Unassembled WGS sequence"/>
</dbReference>
<accession>A0A6L6XTD7</accession>
<reference evidence="4 5" key="1">
    <citation type="submission" date="2019-12" db="EMBL/GenBank/DDBJ databases">
        <authorList>
            <person name="Huq M.A."/>
        </authorList>
    </citation>
    <scope>NUCLEOTIDE SEQUENCE [LARGE SCALE GENOMIC DNA]</scope>
    <source>
        <strain evidence="4 5">MAH-18</strain>
    </source>
</reference>
<dbReference type="PROSITE" id="PS51186">
    <property type="entry name" value="GNAT"/>
    <property type="match status" value="1"/>
</dbReference>
<dbReference type="GO" id="GO:0016747">
    <property type="term" value="F:acyltransferase activity, transferring groups other than amino-acyl groups"/>
    <property type="evidence" value="ECO:0007669"/>
    <property type="project" value="InterPro"/>
</dbReference>
<evidence type="ECO:0000259" key="3">
    <source>
        <dbReference type="PROSITE" id="PS51186"/>
    </source>
</evidence>
<keyword evidence="2 4" id="KW-0808">Transferase</keyword>
<evidence type="ECO:0000313" key="5">
    <source>
        <dbReference type="Proteomes" id="UP000473525"/>
    </source>
</evidence>
<dbReference type="InterPro" id="IPR016181">
    <property type="entry name" value="Acyl_CoA_acyltransferase"/>
</dbReference>
<keyword evidence="5" id="KW-1185">Reference proteome</keyword>
<name>A0A6L6XTD7_9ACTN</name>
<evidence type="ECO:0000313" key="4">
    <source>
        <dbReference type="EMBL" id="MVQ49736.1"/>
    </source>
</evidence>
<comment type="caution">
    <text evidence="4">The sequence shown here is derived from an EMBL/GenBank/DDBJ whole genome shotgun (WGS) entry which is preliminary data.</text>
</comment>
<feature type="domain" description="N-acetyltransferase" evidence="3">
    <location>
        <begin position="425"/>
        <end position="618"/>
    </location>
</feature>
<dbReference type="PANTHER" id="PTHR12526">
    <property type="entry name" value="GLYCOSYLTRANSFERASE"/>
    <property type="match status" value="1"/>
</dbReference>
<organism evidence="4 5">
    <name type="scientific">Nocardioides agri</name>
    <dbReference type="NCBI Taxonomy" id="2682843"/>
    <lineage>
        <taxon>Bacteria</taxon>
        <taxon>Bacillati</taxon>
        <taxon>Actinomycetota</taxon>
        <taxon>Actinomycetes</taxon>
        <taxon>Propionibacteriales</taxon>
        <taxon>Nocardioidaceae</taxon>
        <taxon>Nocardioides</taxon>
    </lineage>
</organism>
<evidence type="ECO:0000256" key="1">
    <source>
        <dbReference type="ARBA" id="ARBA00022676"/>
    </source>
</evidence>
<dbReference type="EMBL" id="WSEK01000004">
    <property type="protein sequence ID" value="MVQ49736.1"/>
    <property type="molecule type" value="Genomic_DNA"/>
</dbReference>
<gene>
    <name evidence="4" type="ORF">GON03_11135</name>
</gene>
<dbReference type="GO" id="GO:0016757">
    <property type="term" value="F:glycosyltransferase activity"/>
    <property type="evidence" value="ECO:0007669"/>
    <property type="project" value="UniProtKB-KW"/>
</dbReference>
<dbReference type="Gene3D" id="3.40.630.30">
    <property type="match status" value="1"/>
</dbReference>
<dbReference type="CDD" id="cd03794">
    <property type="entry name" value="GT4_WbuB-like"/>
    <property type="match status" value="1"/>
</dbReference>
<keyword evidence="1" id="KW-0328">Glycosyltransferase</keyword>
<protein>
    <submittedName>
        <fullName evidence="4">GNAT family N-acetyltransferase</fullName>
    </submittedName>
</protein>
<dbReference type="RefSeq" id="WP_157342544.1">
    <property type="nucleotide sequence ID" value="NZ_WSEK01000004.1"/>
</dbReference>
<dbReference type="Pfam" id="PF13579">
    <property type="entry name" value="Glyco_trans_4_4"/>
    <property type="match status" value="1"/>
</dbReference>
<proteinExistence type="predicted"/>
<dbReference type="AlphaFoldDB" id="A0A6L6XTD7"/>
<evidence type="ECO:0000256" key="2">
    <source>
        <dbReference type="ARBA" id="ARBA00022679"/>
    </source>
</evidence>
<dbReference type="SUPFAM" id="SSF53756">
    <property type="entry name" value="UDP-Glycosyltransferase/glycogen phosphorylase"/>
    <property type="match status" value="1"/>
</dbReference>
<dbReference type="Pfam" id="PF13692">
    <property type="entry name" value="Glyco_trans_1_4"/>
    <property type="match status" value="1"/>
</dbReference>
<dbReference type="InterPro" id="IPR000182">
    <property type="entry name" value="GNAT_dom"/>
</dbReference>
<dbReference type="PANTHER" id="PTHR12526:SF638">
    <property type="entry name" value="SPORE COAT PROTEIN SA"/>
    <property type="match status" value="1"/>
</dbReference>
<sequence>MRVGLLTQWYDPEPGPAALPGALARGLVERGHQVTVLTGFPNYPSGHLADGYRLSARADEERDGVRVRRTWLYPSHDASMARRLLNYGSFGASSLILGVDALRDIDVLWVNYSPITVAPTMWWLHHRRDVPVVVHVLDLWPDTVTAGGFGGEGAAHRAVESAVSAWCARMYRSAATVAVNSPGVVDVLASRGVPRDKLAYVPLWADEQLWPAPLGAGPESRVVPGVDLADDDVVLLYAGSLGRAQGLDVLIEACARVGDPRLRCLIAGSGAEEDSLRRQAADLGVRNVDFLGRVAPESMPGLMAAADASFVALSPHPLSRITMPSKFQAGLAAGRCLVVSADGDLADAAAATGAAFVAPAADPAALAEVLERLCAAGRTELAALGTAARAAYDGGYAAGVGIDRVESLLAAALPDGGRTSAARGLQVRGMRAGDVRAAAALHRRAFPSFFLSALGEPFLREFYRGFLDDDTAVTAVVADAGGDLLGIVVGTTAPAGFFGRLLRRQLVGFAIASARAALRRPSSVVRLVRGVLYRGEESGEGALLSSICVDPAAQGRGVGGLLLGRWTEEASSRGATAAHLSTDADRNAEVNRFYRSHGWELRHEHTTREGRRMNVYQRSLGA</sequence>
<dbReference type="SUPFAM" id="SSF55729">
    <property type="entry name" value="Acyl-CoA N-acyltransferases (Nat)"/>
    <property type="match status" value="1"/>
</dbReference>
<dbReference type="InterPro" id="IPR028098">
    <property type="entry name" value="Glyco_trans_4-like_N"/>
</dbReference>